<evidence type="ECO:0000313" key="9">
    <source>
        <dbReference type="EMBL" id="KAG2605257.1"/>
    </source>
</evidence>
<dbReference type="InterPro" id="IPR006671">
    <property type="entry name" value="Cyclin_N"/>
</dbReference>
<dbReference type="PANTHER" id="PTHR10177">
    <property type="entry name" value="CYCLINS"/>
    <property type="match status" value="1"/>
</dbReference>
<protein>
    <recommendedName>
        <fullName evidence="11">Cyclin N-terminal domain-containing protein</fullName>
    </recommendedName>
</protein>
<evidence type="ECO:0000313" key="10">
    <source>
        <dbReference type="Proteomes" id="UP000823388"/>
    </source>
</evidence>
<keyword evidence="2" id="KW-0132">Cell division</keyword>
<keyword evidence="10" id="KW-1185">Reference proteome</keyword>
<evidence type="ECO:0000259" key="8">
    <source>
        <dbReference type="SMART" id="SM01332"/>
    </source>
</evidence>
<feature type="domain" description="Cyclin-like" evidence="7">
    <location>
        <begin position="99"/>
        <end position="197"/>
    </location>
</feature>
<keyword evidence="3 5" id="KW-0195">Cyclin</keyword>
<feature type="domain" description="Cyclin C-terminal" evidence="8">
    <location>
        <begin position="206"/>
        <end position="324"/>
    </location>
</feature>
<evidence type="ECO:0000256" key="5">
    <source>
        <dbReference type="RuleBase" id="RU000383"/>
    </source>
</evidence>
<dbReference type="GO" id="GO:0051301">
    <property type="term" value="P:cell division"/>
    <property type="evidence" value="ECO:0007669"/>
    <property type="project" value="UniProtKB-KW"/>
</dbReference>
<evidence type="ECO:0000256" key="1">
    <source>
        <dbReference type="ARBA" id="ARBA00009065"/>
    </source>
</evidence>
<dbReference type="OrthoDB" id="5590282at2759"/>
<evidence type="ECO:0000256" key="6">
    <source>
        <dbReference type="SAM" id="MobiDB-lite"/>
    </source>
</evidence>
<evidence type="ECO:0000259" key="7">
    <source>
        <dbReference type="SMART" id="SM00385"/>
    </source>
</evidence>
<dbReference type="Pfam" id="PF02984">
    <property type="entry name" value="Cyclin_C"/>
    <property type="match status" value="1"/>
</dbReference>
<dbReference type="FunFam" id="1.10.472.10:FF:000060">
    <property type="entry name" value="D6-type cyclin"/>
    <property type="match status" value="1"/>
</dbReference>
<dbReference type="CDD" id="cd20543">
    <property type="entry name" value="CYCLIN_AtCycD-like_rpt1"/>
    <property type="match status" value="1"/>
</dbReference>
<dbReference type="SMART" id="SM01332">
    <property type="entry name" value="Cyclin_C"/>
    <property type="match status" value="1"/>
</dbReference>
<dbReference type="SMART" id="SM00385">
    <property type="entry name" value="CYCLIN"/>
    <property type="match status" value="1"/>
</dbReference>
<evidence type="ECO:0000256" key="4">
    <source>
        <dbReference type="ARBA" id="ARBA00023306"/>
    </source>
</evidence>
<accession>A0A8T0T4M9</accession>
<dbReference type="Proteomes" id="UP000823388">
    <property type="component" value="Chromosome 4N"/>
</dbReference>
<feature type="region of interest" description="Disordered" evidence="6">
    <location>
        <begin position="322"/>
        <end position="343"/>
    </location>
</feature>
<dbReference type="AlphaFoldDB" id="A0A8T0T4M9"/>
<dbReference type="Gene3D" id="1.10.472.10">
    <property type="entry name" value="Cyclin-like"/>
    <property type="match status" value="2"/>
</dbReference>
<keyword evidence="4" id="KW-0131">Cell cycle</keyword>
<dbReference type="InterPro" id="IPR036915">
    <property type="entry name" value="Cyclin-like_sf"/>
</dbReference>
<evidence type="ECO:0000256" key="3">
    <source>
        <dbReference type="ARBA" id="ARBA00023127"/>
    </source>
</evidence>
<organism evidence="9 10">
    <name type="scientific">Panicum virgatum</name>
    <name type="common">Blackwell switchgrass</name>
    <dbReference type="NCBI Taxonomy" id="38727"/>
    <lineage>
        <taxon>Eukaryota</taxon>
        <taxon>Viridiplantae</taxon>
        <taxon>Streptophyta</taxon>
        <taxon>Embryophyta</taxon>
        <taxon>Tracheophyta</taxon>
        <taxon>Spermatophyta</taxon>
        <taxon>Magnoliopsida</taxon>
        <taxon>Liliopsida</taxon>
        <taxon>Poales</taxon>
        <taxon>Poaceae</taxon>
        <taxon>PACMAD clade</taxon>
        <taxon>Panicoideae</taxon>
        <taxon>Panicodae</taxon>
        <taxon>Paniceae</taxon>
        <taxon>Panicinae</taxon>
        <taxon>Panicum</taxon>
        <taxon>Panicum sect. Hiantes</taxon>
    </lineage>
</organism>
<proteinExistence type="inferred from homology"/>
<comment type="caution">
    <text evidence="9">The sequence shown here is derived from an EMBL/GenBank/DDBJ whole genome shotgun (WGS) entry which is preliminary data.</text>
</comment>
<name>A0A8T0T4M9_PANVG</name>
<dbReference type="InterPro" id="IPR004367">
    <property type="entry name" value="Cyclin_C-dom"/>
</dbReference>
<dbReference type="EMBL" id="CM029044">
    <property type="protein sequence ID" value="KAG2605257.1"/>
    <property type="molecule type" value="Genomic_DNA"/>
</dbReference>
<dbReference type="SUPFAM" id="SSF47954">
    <property type="entry name" value="Cyclin-like"/>
    <property type="match status" value="1"/>
</dbReference>
<dbReference type="Pfam" id="PF00134">
    <property type="entry name" value="Cyclin_N"/>
    <property type="match status" value="1"/>
</dbReference>
<reference evidence="9" key="1">
    <citation type="submission" date="2020-05" db="EMBL/GenBank/DDBJ databases">
        <title>WGS assembly of Panicum virgatum.</title>
        <authorList>
            <person name="Lovell J.T."/>
            <person name="Jenkins J."/>
            <person name="Shu S."/>
            <person name="Juenger T.E."/>
            <person name="Schmutz J."/>
        </authorList>
    </citation>
    <scope>NUCLEOTIDE SEQUENCE</scope>
    <source>
        <strain evidence="9">AP13</strain>
    </source>
</reference>
<evidence type="ECO:0000256" key="2">
    <source>
        <dbReference type="ARBA" id="ARBA00022618"/>
    </source>
</evidence>
<sequence>MMREPAAAMPCCGDDDALLLCGEDAGELLELEQRDGDSGRQACCWADGGGFRELQLVPEEDDFPDVSVTWDAACSPAAGCPGRPRSDVDRPTGWAESVSWILKARSYHGFQPATAYLAVSYMDRFLSSRSLPVSGTHPLKDYGWAFQLLSVACLSLAAKMEETSVPPLLELQCQQIESTGYIFEPGTVQRMELFVLAELDWRLRSLTPFAFINLFACKADSSGRCTRSLVLRACQITINAIHEAEFLNNCPASMAAAAVLSAVTEIPGMSCVSISPETAASWCPGLTEEGISSCYQLLQQLVPVIKTTRRKILASDLLRSMPSSVSSASPSKRRKINGCFREE</sequence>
<dbReference type="InterPro" id="IPR039361">
    <property type="entry name" value="Cyclin"/>
</dbReference>
<evidence type="ECO:0008006" key="11">
    <source>
        <dbReference type="Google" id="ProtNLM"/>
    </source>
</evidence>
<gene>
    <name evidence="9" type="ORF">PVAP13_4NG105800</name>
</gene>
<dbReference type="InterPro" id="IPR013763">
    <property type="entry name" value="Cyclin-like_dom"/>
</dbReference>
<comment type="similarity">
    <text evidence="1">Belongs to the cyclin family. Cyclin D subfamily.</text>
</comment>